<name>A0AAU7JKM3_9HYPH</name>
<reference evidence="1" key="1">
    <citation type="submission" date="2024-05" db="EMBL/GenBank/DDBJ databases">
        <authorList>
            <person name="Kim S."/>
            <person name="Heo J."/>
            <person name="Choi H."/>
            <person name="Choi Y."/>
            <person name="Kwon S.-W."/>
            <person name="Kim Y."/>
        </authorList>
    </citation>
    <scope>NUCLEOTIDE SEQUENCE</scope>
    <source>
        <strain evidence="1">KACC 23698</strain>
    </source>
</reference>
<dbReference type="RefSeq" id="WP_406857568.1">
    <property type="nucleotide sequence ID" value="NZ_CP157484.1"/>
</dbReference>
<sequence length="77" mass="8541">MAASNDDVRRHGVAHLPETGFLRLTSILAPRGPIPVSKSTWWAGISRGRYPQPVKLGPRISAWRVEDIRALIEKGAR</sequence>
<protein>
    <submittedName>
        <fullName evidence="1">AlpA family phage regulatory protein</fullName>
    </submittedName>
</protein>
<gene>
    <name evidence="1" type="ORF">ABEG18_08105</name>
</gene>
<evidence type="ECO:0000313" key="1">
    <source>
        <dbReference type="EMBL" id="XBO40715.1"/>
    </source>
</evidence>
<dbReference type="AlphaFoldDB" id="A0AAU7JKM3"/>
<proteinExistence type="predicted"/>
<organism evidence="1">
    <name type="scientific">Alsobacter sp. KACC 23698</name>
    <dbReference type="NCBI Taxonomy" id="3149229"/>
    <lineage>
        <taxon>Bacteria</taxon>
        <taxon>Pseudomonadati</taxon>
        <taxon>Pseudomonadota</taxon>
        <taxon>Alphaproteobacteria</taxon>
        <taxon>Hyphomicrobiales</taxon>
        <taxon>Alsobacteraceae</taxon>
        <taxon>Alsobacter</taxon>
    </lineage>
</organism>
<dbReference type="EMBL" id="CP157484">
    <property type="protein sequence ID" value="XBO40715.1"/>
    <property type="molecule type" value="Genomic_DNA"/>
</dbReference>
<accession>A0AAU7JKM3</accession>